<dbReference type="Proteomes" id="UP000518300">
    <property type="component" value="Unassembled WGS sequence"/>
</dbReference>
<name>A0A848LPK6_9BACT</name>
<dbReference type="PROSITE" id="PS51257">
    <property type="entry name" value="PROKAR_LIPOPROTEIN"/>
    <property type="match status" value="1"/>
</dbReference>
<dbReference type="InterPro" id="IPR024079">
    <property type="entry name" value="MetalloPept_cat_dom_sf"/>
</dbReference>
<evidence type="ECO:0000313" key="4">
    <source>
        <dbReference type="Proteomes" id="UP000518300"/>
    </source>
</evidence>
<evidence type="ECO:0000256" key="1">
    <source>
        <dbReference type="ARBA" id="ARBA00022729"/>
    </source>
</evidence>
<proteinExistence type="predicted"/>
<organism evidence="3 4">
    <name type="scientific">Pyxidicoccus fallax</name>
    <dbReference type="NCBI Taxonomy" id="394095"/>
    <lineage>
        <taxon>Bacteria</taxon>
        <taxon>Pseudomonadati</taxon>
        <taxon>Myxococcota</taxon>
        <taxon>Myxococcia</taxon>
        <taxon>Myxococcales</taxon>
        <taxon>Cystobacterineae</taxon>
        <taxon>Myxococcaceae</taxon>
        <taxon>Pyxidicoccus</taxon>
    </lineage>
</organism>
<evidence type="ECO:0000313" key="3">
    <source>
        <dbReference type="EMBL" id="NMO19590.1"/>
    </source>
</evidence>
<comment type="caution">
    <text evidence="3">The sequence shown here is derived from an EMBL/GenBank/DDBJ whole genome shotgun (WGS) entry which is preliminary data.</text>
</comment>
<dbReference type="Pfam" id="PF13517">
    <property type="entry name" value="FG-GAP_3"/>
    <property type="match status" value="2"/>
</dbReference>
<dbReference type="InterPro" id="IPR013517">
    <property type="entry name" value="FG-GAP"/>
</dbReference>
<accession>A0A848LPK6</accession>
<dbReference type="InterPro" id="IPR028994">
    <property type="entry name" value="Integrin_alpha_N"/>
</dbReference>
<dbReference type="Gene3D" id="3.40.390.10">
    <property type="entry name" value="Collagenase (Catalytic Domain)"/>
    <property type="match status" value="1"/>
</dbReference>
<feature type="domain" description="Peptidase metallopeptidase" evidence="2">
    <location>
        <begin position="45"/>
        <end position="224"/>
    </location>
</feature>
<sequence>MQPLLRPTALFGALVLVSACGPSTPSEPASESPMGQDSSELYVLLSSKWPSNDISVCWEPNSTPGFDGFRAAVRDEVTRQWSYWSNVNFHGWGWCTSTSGGIRIRVEDSGPHVKALGRNLNGLVNGMVLNFTFQNWGQSCQTQQDFCIRAIGVHEFGHALGFAHEQNRPDRPATCTDAPQGTNGDLMLGAWDLNSTMNYCNPDWNNSGVLSNGDIEGVQTIYGSRLFTRAFGDVNGDGRADAVAFGPTHVAVQLPGGEPARWTPEAYYGTRGSFVADVSGDGRADAIVVNDSGITVRRSTGSGFGAYETWTPEAYYGTRGTFFADVTGDRRADAIVVNDSGITVRRSTGSGFGTYETWTTEAYYGNRGTFFADVSGDGRADAIVVNDSGVTVRRSTGTGFGAYETWTTEAYYGNRGTFFADVSGDGRADAIVVNDNTVTVRRSTGAGFGAYETWTSIGYYGSQGTFFADSTGDGRADAIVINTGLTTRRSDGTRFLPNETF</sequence>
<dbReference type="InterPro" id="IPR001506">
    <property type="entry name" value="Peptidase_M12A"/>
</dbReference>
<dbReference type="EMBL" id="JABBJJ010000194">
    <property type="protein sequence ID" value="NMO19590.1"/>
    <property type="molecule type" value="Genomic_DNA"/>
</dbReference>
<dbReference type="Pfam" id="PF01400">
    <property type="entry name" value="Astacin"/>
    <property type="match status" value="1"/>
</dbReference>
<dbReference type="GO" id="GO:0004222">
    <property type="term" value="F:metalloendopeptidase activity"/>
    <property type="evidence" value="ECO:0007669"/>
    <property type="project" value="InterPro"/>
</dbReference>
<dbReference type="SMART" id="SM00235">
    <property type="entry name" value="ZnMc"/>
    <property type="match status" value="1"/>
</dbReference>
<dbReference type="InterPro" id="IPR006026">
    <property type="entry name" value="Peptidase_Metallo"/>
</dbReference>
<keyword evidence="1" id="KW-0732">Signal</keyword>
<dbReference type="SUPFAM" id="SSF69318">
    <property type="entry name" value="Integrin alpha N-terminal domain"/>
    <property type="match status" value="1"/>
</dbReference>
<gene>
    <name evidence="3" type="ORF">HG543_32645</name>
</gene>
<keyword evidence="4" id="KW-1185">Reference proteome</keyword>
<dbReference type="SUPFAM" id="SSF55486">
    <property type="entry name" value="Metalloproteases ('zincins'), catalytic domain"/>
    <property type="match status" value="1"/>
</dbReference>
<dbReference type="RefSeq" id="WP_169348835.1">
    <property type="nucleotide sequence ID" value="NZ_JABBJJ010000194.1"/>
</dbReference>
<dbReference type="GO" id="GO:0006508">
    <property type="term" value="P:proteolysis"/>
    <property type="evidence" value="ECO:0007669"/>
    <property type="project" value="InterPro"/>
</dbReference>
<dbReference type="PANTHER" id="PTHR46580:SF2">
    <property type="entry name" value="MAM DOMAIN-CONTAINING PROTEIN"/>
    <property type="match status" value="1"/>
</dbReference>
<protein>
    <submittedName>
        <fullName evidence="3">Peptidase M12A astacin</fullName>
    </submittedName>
</protein>
<dbReference type="GO" id="GO:0008270">
    <property type="term" value="F:zinc ion binding"/>
    <property type="evidence" value="ECO:0007669"/>
    <property type="project" value="InterPro"/>
</dbReference>
<evidence type="ECO:0000259" key="2">
    <source>
        <dbReference type="SMART" id="SM00235"/>
    </source>
</evidence>
<reference evidence="3 4" key="1">
    <citation type="submission" date="2020-04" db="EMBL/GenBank/DDBJ databases">
        <title>Draft genome of Pyxidicoccus fallax type strain.</title>
        <authorList>
            <person name="Whitworth D.E."/>
        </authorList>
    </citation>
    <scope>NUCLEOTIDE SEQUENCE [LARGE SCALE GENOMIC DNA]</scope>
    <source>
        <strain evidence="3 4">DSM 14698</strain>
    </source>
</reference>
<dbReference type="AlphaFoldDB" id="A0A848LPK6"/>
<dbReference type="PANTHER" id="PTHR46580">
    <property type="entry name" value="SENSOR KINASE-RELATED"/>
    <property type="match status" value="1"/>
</dbReference>